<proteinExistence type="predicted"/>
<dbReference type="InterPro" id="IPR041168">
    <property type="entry name" value="LodA_N"/>
</dbReference>
<dbReference type="Pfam" id="PF17990">
    <property type="entry name" value="LodA_N"/>
    <property type="match status" value="1"/>
</dbReference>
<evidence type="ECO:0000259" key="3">
    <source>
        <dbReference type="Pfam" id="PF18417"/>
    </source>
</evidence>
<dbReference type="Pfam" id="PF18417">
    <property type="entry name" value="LodA_C"/>
    <property type="match status" value="1"/>
</dbReference>
<feature type="domain" description="L-lysine epsilon oxidase C-terminal" evidence="3">
    <location>
        <begin position="696"/>
        <end position="848"/>
    </location>
</feature>
<gene>
    <name evidence="4" type="ORF">DFR42_10355</name>
</gene>
<name>A0A318JAF1_9BURK</name>
<evidence type="ECO:0000259" key="2">
    <source>
        <dbReference type="Pfam" id="PF17990"/>
    </source>
</evidence>
<dbReference type="CDD" id="cd14731">
    <property type="entry name" value="LodA_like_1"/>
    <property type="match status" value="1"/>
</dbReference>
<dbReference type="Proteomes" id="UP000247792">
    <property type="component" value="Unassembled WGS sequence"/>
</dbReference>
<keyword evidence="5" id="KW-1185">Reference proteome</keyword>
<dbReference type="EMBL" id="QJKB01000003">
    <property type="protein sequence ID" value="PXX43787.1"/>
    <property type="molecule type" value="Genomic_DNA"/>
</dbReference>
<dbReference type="RefSeq" id="WP_110255076.1">
    <property type="nucleotide sequence ID" value="NZ_QJKB01000003.1"/>
</dbReference>
<sequence>MSKDQDPIPPCFDQANQAPERLTEMFVGIAQGNRIRLGQRPAERAVFRKLHGVASARLVMEKKIPAKLKVGVFAHESLDAWVRFSSDTTPTSPDLYSTLGIGIKLFGVPGPKALGDDGDTADFIMQNFPVFFVDNAKEMVEFTYAGVVAQDYPGYLKKHPKTAKILDQMEKVEGSTLTTTYWAILPFQAGKKEYVKYRLEPVTPPENVPNDERDYLAVDMCNRLAKREYQFRFMVQLRTNPKTMPLDEATVEWPESESPFIHVATLILPQQDISVRGQSEYGQGLAFNIWRVPPEQAPVGSIAEARKVVYAAGADARHEANGQSLQDPREPRSPTAGCPFHAIGQAKAETVVKDTCIVKAVIYPSIGVARVGTSEKEWFLGPEVPYPKPEAPGYYRDAHKKLKRQGARFRVYGVNAKGEIVKELNADNAKVEWQVQLANTKSAWYGFQLALDIPEAASAPQTTLRNAAVPDRTMLSITPKQRKVSGKKSKPQRFDDGKFMGKPVYLGEAFTDEQGRLIVLGGHGVSASYDNSRAITFANNEGWHDDTSDGPINATVVYEGLELMVEPSWVVVAPPNYAPQRKSVRTMWDLMRDVAITAGTLPKPKRPSFTFDILPLFERLNGLQWVNAGFNAGFGWKGAIDLTSADALSRLASNNTAYVELRRTIANQFRNYEVDAWSPKPWPWLYGDAMAIPAAQTPRQNASLTATQLAMLMEWAEGNFVEDYDPERKHAERIDQVPLEQQGDTLTQAALDFCLADAFHPGCEMTWPVRASTMYMAPFRFAHALDGWIAPGLGEILTSDGVTIPNGPLYGQQAGGITRWMAVPWQTDTASCRSGYDKSYDPYVPSFWPARVPNQVLTKQNYAVVMDEKKPLGERLAAFANRASWINPLGSTSYTDQINNMIHHFDHLGVVEVHPGPSDHAHFPAEFEVEDQHIPIADMPAPNAQHVAHDEHARVGAAEVTNAESVDIMTIEKVRRFPRGLHR</sequence>
<dbReference type="SUPFAM" id="SSF56634">
    <property type="entry name" value="Heme-dependent catalase-like"/>
    <property type="match status" value="1"/>
</dbReference>
<dbReference type="InterPro" id="IPR033798">
    <property type="entry name" value="LodA-like"/>
</dbReference>
<evidence type="ECO:0000256" key="1">
    <source>
        <dbReference type="ARBA" id="ARBA00002974"/>
    </source>
</evidence>
<reference evidence="4 5" key="1">
    <citation type="submission" date="2018-05" db="EMBL/GenBank/DDBJ databases">
        <title>Genomic Encyclopedia of Type Strains, Phase IV (KMG-IV): sequencing the most valuable type-strain genomes for metagenomic binning, comparative biology and taxonomic classification.</title>
        <authorList>
            <person name="Goeker M."/>
        </authorList>
    </citation>
    <scope>NUCLEOTIDE SEQUENCE [LARGE SCALE GENOMIC DNA]</scope>
    <source>
        <strain evidence="4 5">DSM 19792</strain>
    </source>
</reference>
<organism evidence="4 5">
    <name type="scientific">Undibacterium pigrum</name>
    <dbReference type="NCBI Taxonomy" id="401470"/>
    <lineage>
        <taxon>Bacteria</taxon>
        <taxon>Pseudomonadati</taxon>
        <taxon>Pseudomonadota</taxon>
        <taxon>Betaproteobacteria</taxon>
        <taxon>Burkholderiales</taxon>
        <taxon>Oxalobacteraceae</taxon>
        <taxon>Undibacterium</taxon>
    </lineage>
</organism>
<comment type="function">
    <text evidence="1">Decomposes hydrogen peroxide into water and oxygen; serves to protect cells from the toxic effects of hydrogen peroxide.</text>
</comment>
<dbReference type="OrthoDB" id="336698at2"/>
<dbReference type="GO" id="GO:0020037">
    <property type="term" value="F:heme binding"/>
    <property type="evidence" value="ECO:0007669"/>
    <property type="project" value="InterPro"/>
</dbReference>
<evidence type="ECO:0000313" key="4">
    <source>
        <dbReference type="EMBL" id="PXX43787.1"/>
    </source>
</evidence>
<comment type="caution">
    <text evidence="4">The sequence shown here is derived from an EMBL/GenBank/DDBJ whole genome shotgun (WGS) entry which is preliminary data.</text>
</comment>
<accession>A0A318JAF1</accession>
<protein>
    <submittedName>
        <fullName evidence="4">Catalase</fullName>
    </submittedName>
</protein>
<feature type="domain" description="L-Lysine epsilon oxidase N-terminal" evidence="2">
    <location>
        <begin position="363"/>
        <end position="572"/>
    </location>
</feature>
<dbReference type="InterPro" id="IPR041173">
    <property type="entry name" value="LodA_C"/>
</dbReference>
<evidence type="ECO:0000313" key="5">
    <source>
        <dbReference type="Proteomes" id="UP000247792"/>
    </source>
</evidence>
<dbReference type="Gene3D" id="2.40.180.10">
    <property type="entry name" value="Catalase core domain"/>
    <property type="match status" value="1"/>
</dbReference>
<dbReference type="InterPro" id="IPR020835">
    <property type="entry name" value="Catalase_sf"/>
</dbReference>
<dbReference type="AlphaFoldDB" id="A0A318JAF1"/>